<dbReference type="AlphaFoldDB" id="A0A645IS97"/>
<protein>
    <submittedName>
        <fullName evidence="1">Uncharacterized protein</fullName>
    </submittedName>
</protein>
<sequence length="159" mass="18155">MLFVLKADDAGAVDRNAFYIVRTFQQALWLQFFTAEANDHYLTAKVRVQRNIMNSSNGHDGGWSVNRHAATVQMIEPHHTVNIRVFGQQIAFNDFHHIVHHARHAVHAGGDAEQILGANATVSIAVTFEGITLERRQRLRHFSCQRQRLQRRSLGQLNH</sequence>
<evidence type="ECO:0000313" key="1">
    <source>
        <dbReference type="EMBL" id="MPN53259.1"/>
    </source>
</evidence>
<dbReference type="EMBL" id="VSSQ01120194">
    <property type="protein sequence ID" value="MPN53259.1"/>
    <property type="molecule type" value="Genomic_DNA"/>
</dbReference>
<accession>A0A645IS97</accession>
<gene>
    <name evidence="1" type="ORF">SDC9_200923</name>
</gene>
<name>A0A645IS97_9ZZZZ</name>
<organism evidence="1">
    <name type="scientific">bioreactor metagenome</name>
    <dbReference type="NCBI Taxonomy" id="1076179"/>
    <lineage>
        <taxon>unclassified sequences</taxon>
        <taxon>metagenomes</taxon>
        <taxon>ecological metagenomes</taxon>
    </lineage>
</organism>
<comment type="caution">
    <text evidence="1">The sequence shown here is derived from an EMBL/GenBank/DDBJ whole genome shotgun (WGS) entry which is preliminary data.</text>
</comment>
<reference evidence="1" key="1">
    <citation type="submission" date="2019-08" db="EMBL/GenBank/DDBJ databases">
        <authorList>
            <person name="Kucharzyk K."/>
            <person name="Murdoch R.W."/>
            <person name="Higgins S."/>
            <person name="Loffler F."/>
        </authorList>
    </citation>
    <scope>NUCLEOTIDE SEQUENCE</scope>
</reference>
<proteinExistence type="predicted"/>